<dbReference type="AlphaFoldDB" id="A0A4U0PZW4"/>
<sequence length="286" mass="31712">MISKATAISLLRVIQQPSRNEFDSSKVLKQFVEDSGIGVLSGRKIIFSESHKVRIRKWLIAEKVDPDASSDSWDHVSRSEALMLGPDEKWSGTGVRCDRISIKTFQGRPLMANGTSLLLPPGANLEWSTQQALTSLQHQDVVVVENWETFEVIDTLQVDLSRVSSNPLVLWRGGHGIASAGASVRFLEAYGRPVWSAPDYDPSGLAIASRLPHLTGVLAPHDEVLRSLLRQSRFHDRYTDQLASSIDSIGATTNSDIQRLWQLILEAENAVPQEWLHQHGHDKAPG</sequence>
<feature type="domain" description="DUF7281" evidence="1">
    <location>
        <begin position="102"/>
        <end position="279"/>
    </location>
</feature>
<evidence type="ECO:0000313" key="3">
    <source>
        <dbReference type="Proteomes" id="UP000310016"/>
    </source>
</evidence>
<dbReference type="OrthoDB" id="8564671at2"/>
<keyword evidence="3" id="KW-1185">Reference proteome</keyword>
<dbReference type="EMBL" id="SUMF01000006">
    <property type="protein sequence ID" value="TJZ74221.1"/>
    <property type="molecule type" value="Genomic_DNA"/>
</dbReference>
<organism evidence="2 3">
    <name type="scientific">Chitiniphilus eburneus</name>
    <dbReference type="NCBI Taxonomy" id="2571148"/>
    <lineage>
        <taxon>Bacteria</taxon>
        <taxon>Pseudomonadati</taxon>
        <taxon>Pseudomonadota</taxon>
        <taxon>Betaproteobacteria</taxon>
        <taxon>Neisseriales</taxon>
        <taxon>Chitinibacteraceae</taxon>
        <taxon>Chitiniphilus</taxon>
    </lineage>
</organism>
<dbReference type="Pfam" id="PF23947">
    <property type="entry name" value="DUF7281"/>
    <property type="match status" value="1"/>
</dbReference>
<protein>
    <recommendedName>
        <fullName evidence="1">DUF7281 domain-containing protein</fullName>
    </recommendedName>
</protein>
<dbReference type="Proteomes" id="UP000310016">
    <property type="component" value="Unassembled WGS sequence"/>
</dbReference>
<evidence type="ECO:0000313" key="2">
    <source>
        <dbReference type="EMBL" id="TJZ74221.1"/>
    </source>
</evidence>
<gene>
    <name evidence="2" type="ORF">FAZ21_08005</name>
</gene>
<proteinExistence type="predicted"/>
<dbReference type="RefSeq" id="WP_136772745.1">
    <property type="nucleotide sequence ID" value="NZ_CP156074.1"/>
</dbReference>
<name>A0A4U0PZW4_9NEIS</name>
<evidence type="ECO:0000259" key="1">
    <source>
        <dbReference type="Pfam" id="PF23947"/>
    </source>
</evidence>
<accession>A0A4U0PZW4</accession>
<dbReference type="InterPro" id="IPR055705">
    <property type="entry name" value="DUF7281"/>
</dbReference>
<comment type="caution">
    <text evidence="2">The sequence shown here is derived from an EMBL/GenBank/DDBJ whole genome shotgun (WGS) entry which is preliminary data.</text>
</comment>
<reference evidence="2 3" key="1">
    <citation type="submission" date="2019-04" db="EMBL/GenBank/DDBJ databases">
        <title>Chitiniphilus eburnea sp. nov., a novel chitinolytic bacterium isolated from aquaculture sludge.</title>
        <authorList>
            <person name="Sheng M."/>
        </authorList>
    </citation>
    <scope>NUCLEOTIDE SEQUENCE [LARGE SCALE GENOMIC DNA]</scope>
    <source>
        <strain evidence="2 3">HX-2-15</strain>
    </source>
</reference>